<evidence type="ECO:0000256" key="1">
    <source>
        <dbReference type="ARBA" id="ARBA00007812"/>
    </source>
</evidence>
<dbReference type="PANTHER" id="PTHR18968:SF167">
    <property type="entry name" value="ACETOLACTATE SYNTHASE LARGE SUBUNIT ILVB2-RELATED"/>
    <property type="match status" value="1"/>
</dbReference>
<dbReference type="InterPro" id="IPR029035">
    <property type="entry name" value="DHS-like_NAD/FAD-binding_dom"/>
</dbReference>
<reference evidence="7 8" key="1">
    <citation type="submission" date="2019-12" db="EMBL/GenBank/DDBJ databases">
        <authorList>
            <person name="Li J."/>
            <person name="Shi Y."/>
            <person name="Xu G."/>
            <person name="Xiao D."/>
            <person name="Ran X."/>
        </authorList>
    </citation>
    <scope>NUCLEOTIDE SEQUENCE [LARGE SCALE GENOMIC DNA]</scope>
    <source>
        <strain evidence="7 8">JCM 15915</strain>
    </source>
</reference>
<dbReference type="InterPro" id="IPR029061">
    <property type="entry name" value="THDP-binding"/>
</dbReference>
<dbReference type="GO" id="GO:0003984">
    <property type="term" value="F:acetolactate synthase activity"/>
    <property type="evidence" value="ECO:0007669"/>
    <property type="project" value="TreeGrafter"/>
</dbReference>
<dbReference type="GO" id="GO:0009097">
    <property type="term" value="P:isoleucine biosynthetic process"/>
    <property type="evidence" value="ECO:0007669"/>
    <property type="project" value="TreeGrafter"/>
</dbReference>
<dbReference type="InterPro" id="IPR012001">
    <property type="entry name" value="Thiamin_PyroP_enz_TPP-bd_dom"/>
</dbReference>
<evidence type="ECO:0000313" key="7">
    <source>
        <dbReference type="EMBL" id="MUN55827.1"/>
    </source>
</evidence>
<name>A0A7K1LKV8_9MICC</name>
<dbReference type="OrthoDB" id="4494979at2"/>
<organism evidence="7 8">
    <name type="scientific">Rothia koreensis</name>
    <dbReference type="NCBI Taxonomy" id="592378"/>
    <lineage>
        <taxon>Bacteria</taxon>
        <taxon>Bacillati</taxon>
        <taxon>Actinomycetota</taxon>
        <taxon>Actinomycetes</taxon>
        <taxon>Micrococcales</taxon>
        <taxon>Micrococcaceae</taxon>
        <taxon>Rothia</taxon>
    </lineage>
</organism>
<comment type="caution">
    <text evidence="7">The sequence shown here is derived from an EMBL/GenBank/DDBJ whole genome shotgun (WGS) entry which is preliminary data.</text>
</comment>
<evidence type="ECO:0000259" key="5">
    <source>
        <dbReference type="Pfam" id="PF02775"/>
    </source>
</evidence>
<dbReference type="GO" id="GO:0005948">
    <property type="term" value="C:acetolactate synthase complex"/>
    <property type="evidence" value="ECO:0007669"/>
    <property type="project" value="TreeGrafter"/>
</dbReference>
<dbReference type="EMBL" id="WOGT01000009">
    <property type="protein sequence ID" value="MUN55827.1"/>
    <property type="molecule type" value="Genomic_DNA"/>
</dbReference>
<dbReference type="InterPro" id="IPR012000">
    <property type="entry name" value="Thiamin_PyroP_enz_cen_dom"/>
</dbReference>
<dbReference type="PANTHER" id="PTHR18968">
    <property type="entry name" value="THIAMINE PYROPHOSPHATE ENZYMES"/>
    <property type="match status" value="1"/>
</dbReference>
<dbReference type="PROSITE" id="PS00187">
    <property type="entry name" value="TPP_ENZYMES"/>
    <property type="match status" value="1"/>
</dbReference>
<gene>
    <name evidence="7" type="ORF">GMA10_11510</name>
</gene>
<dbReference type="Pfam" id="PF02776">
    <property type="entry name" value="TPP_enzyme_N"/>
    <property type="match status" value="1"/>
</dbReference>
<sequence>MSDQTAETTADTAPVRTEPRHNAGYAILATLRNYGIDTVFGIPGTHNLEFYRHLDELDIKPVTTRHEQGASYGADGWSLTTGLPGVVITTSGPGLLNSLSGAATAYAESRPMILLSPGRPRGTEFRDIGSLHETKNPTGAVDSIIGLSRRVSSASEAVEMIHNAFVSFKHDRPRPIHIEVPLDVLEEAGGFTEEELRARPLGSFQPAQPHDVARAANILAASKKPVIVAGGGSVAAHEAVLELAELLEAPVITSTNGKGAIPERHRLSLGADLRLGTAHAFCRDADAMLIIGSKIGEAELWGGDIRPNGPIIRVDIERQQMLTNITPDLELPGNSVAVVPQLIAALKAEGVESGTRAAPDLTEVFDQLDDEGRSIAPELAELNEIIMSVLPENAIVGGDSSQVTYMGTTTFYRAPKPNSLLYMGTYATLGYGLPASIGAKIAAPERPVVCLLGDGALMFGIQEIMTAVEQDLDLPIICVDNGGYGEIRANEEDRSIAPTAVDLRQPDWVRLAEGFGATGFSATMDTLAETVRQALGTKGPSLVHLTIGRDI</sequence>
<dbReference type="AlphaFoldDB" id="A0A7K1LKV8"/>
<evidence type="ECO:0000259" key="6">
    <source>
        <dbReference type="Pfam" id="PF02776"/>
    </source>
</evidence>
<dbReference type="GO" id="GO:0030976">
    <property type="term" value="F:thiamine pyrophosphate binding"/>
    <property type="evidence" value="ECO:0007669"/>
    <property type="project" value="InterPro"/>
</dbReference>
<protein>
    <submittedName>
        <fullName evidence="7">Thiamine pyrophosphate-binding protein</fullName>
    </submittedName>
</protein>
<dbReference type="Gene3D" id="3.40.50.1220">
    <property type="entry name" value="TPP-binding domain"/>
    <property type="match status" value="1"/>
</dbReference>
<feature type="domain" description="Thiamine pyrophosphate enzyme N-terminal TPP-binding" evidence="6">
    <location>
        <begin position="22"/>
        <end position="123"/>
    </location>
</feature>
<feature type="domain" description="Thiamine pyrophosphate enzyme TPP-binding" evidence="5">
    <location>
        <begin position="407"/>
        <end position="544"/>
    </location>
</feature>
<dbReference type="GO" id="GO:0000287">
    <property type="term" value="F:magnesium ion binding"/>
    <property type="evidence" value="ECO:0007669"/>
    <property type="project" value="InterPro"/>
</dbReference>
<proteinExistence type="inferred from homology"/>
<dbReference type="Proteomes" id="UP000462152">
    <property type="component" value="Unassembled WGS sequence"/>
</dbReference>
<evidence type="ECO:0000259" key="4">
    <source>
        <dbReference type="Pfam" id="PF00205"/>
    </source>
</evidence>
<evidence type="ECO:0000313" key="8">
    <source>
        <dbReference type="Proteomes" id="UP000462152"/>
    </source>
</evidence>
<dbReference type="Pfam" id="PF02775">
    <property type="entry name" value="TPP_enzyme_C"/>
    <property type="match status" value="1"/>
</dbReference>
<dbReference type="InterPro" id="IPR000399">
    <property type="entry name" value="TPP-bd_CS"/>
</dbReference>
<dbReference type="SUPFAM" id="SSF52518">
    <property type="entry name" value="Thiamin diphosphate-binding fold (THDP-binding)"/>
    <property type="match status" value="2"/>
</dbReference>
<dbReference type="GO" id="GO:0050660">
    <property type="term" value="F:flavin adenine dinucleotide binding"/>
    <property type="evidence" value="ECO:0007669"/>
    <property type="project" value="TreeGrafter"/>
</dbReference>
<dbReference type="InterPro" id="IPR011766">
    <property type="entry name" value="TPP_enzyme_TPP-bd"/>
</dbReference>
<dbReference type="CDD" id="cd00568">
    <property type="entry name" value="TPP_enzymes"/>
    <property type="match status" value="1"/>
</dbReference>
<dbReference type="CDD" id="cd07035">
    <property type="entry name" value="TPP_PYR_POX_like"/>
    <property type="match status" value="1"/>
</dbReference>
<evidence type="ECO:0000256" key="2">
    <source>
        <dbReference type="ARBA" id="ARBA00023052"/>
    </source>
</evidence>
<keyword evidence="2 3" id="KW-0786">Thiamine pyrophosphate</keyword>
<evidence type="ECO:0000256" key="3">
    <source>
        <dbReference type="RuleBase" id="RU362132"/>
    </source>
</evidence>
<accession>A0A7K1LKV8</accession>
<feature type="domain" description="Thiamine pyrophosphate enzyme central" evidence="4">
    <location>
        <begin position="212"/>
        <end position="342"/>
    </location>
</feature>
<dbReference type="RefSeq" id="WP_129316338.1">
    <property type="nucleotide sequence ID" value="NZ_NOIQ01000024.1"/>
</dbReference>
<dbReference type="GO" id="GO:0009099">
    <property type="term" value="P:L-valine biosynthetic process"/>
    <property type="evidence" value="ECO:0007669"/>
    <property type="project" value="TreeGrafter"/>
</dbReference>
<dbReference type="Gene3D" id="3.40.50.970">
    <property type="match status" value="2"/>
</dbReference>
<dbReference type="SUPFAM" id="SSF52467">
    <property type="entry name" value="DHS-like NAD/FAD-binding domain"/>
    <property type="match status" value="1"/>
</dbReference>
<dbReference type="InterPro" id="IPR045229">
    <property type="entry name" value="TPP_enz"/>
</dbReference>
<comment type="similarity">
    <text evidence="1 3">Belongs to the TPP enzyme family.</text>
</comment>
<keyword evidence="8" id="KW-1185">Reference proteome</keyword>
<dbReference type="Pfam" id="PF00205">
    <property type="entry name" value="TPP_enzyme_M"/>
    <property type="match status" value="1"/>
</dbReference>